<organism evidence="1">
    <name type="scientific">Tabanus bromius</name>
    <name type="common">Band-eyed brown horse fly</name>
    <dbReference type="NCBI Taxonomy" id="304241"/>
    <lineage>
        <taxon>Eukaryota</taxon>
        <taxon>Metazoa</taxon>
        <taxon>Ecdysozoa</taxon>
        <taxon>Arthropoda</taxon>
        <taxon>Hexapoda</taxon>
        <taxon>Insecta</taxon>
        <taxon>Pterygota</taxon>
        <taxon>Neoptera</taxon>
        <taxon>Endopterygota</taxon>
        <taxon>Diptera</taxon>
        <taxon>Brachycera</taxon>
        <taxon>Tabanomorpha</taxon>
        <taxon>Tabanoidea</taxon>
        <taxon>Tabanidae</taxon>
        <taxon>Tabanus</taxon>
    </lineage>
</organism>
<protein>
    <submittedName>
        <fullName evidence="1">Putative orbivirus non-structural protein</fullName>
    </submittedName>
</protein>
<evidence type="ECO:0000313" key="1">
    <source>
        <dbReference type="EMBL" id="JAI14584.1"/>
    </source>
</evidence>
<dbReference type="GO" id="GO:0036396">
    <property type="term" value="C:RNA N6-methyladenosine methyltransferase complex"/>
    <property type="evidence" value="ECO:0007669"/>
    <property type="project" value="InterPro"/>
</dbReference>
<accession>A0A0K8TK65</accession>
<dbReference type="InterPro" id="IPR040427">
    <property type="entry name" value="Flacc"/>
</dbReference>
<dbReference type="EMBL" id="GDAI01003019">
    <property type="protein sequence ID" value="JAI14584.1"/>
    <property type="molecule type" value="mRNA"/>
</dbReference>
<feature type="non-terminal residue" evidence="1">
    <location>
        <position position="180"/>
    </location>
</feature>
<dbReference type="GO" id="GO:0016556">
    <property type="term" value="P:mRNA modification"/>
    <property type="evidence" value="ECO:0007669"/>
    <property type="project" value="InterPro"/>
</dbReference>
<name>A0A0K8TK65_TABBR</name>
<dbReference type="PANTHER" id="PTHR38563:SF1">
    <property type="entry name" value="FL(2)D-ASSOCIATED COMPLEX COMPONENT"/>
    <property type="match status" value="1"/>
</dbReference>
<dbReference type="PANTHER" id="PTHR38563">
    <property type="entry name" value="FL(2)D-ASSOCIATED COMPLEX COMPONENT"/>
    <property type="match status" value="1"/>
</dbReference>
<dbReference type="AlphaFoldDB" id="A0A0K8TK65"/>
<feature type="non-terminal residue" evidence="1">
    <location>
        <position position="1"/>
    </location>
</feature>
<sequence length="180" mass="20156">LDFEEISDGELEEDARLKNLGDALGVDWASLVEESKARIEKSAVNRTTAKQRWQPHRVILDIGISVKIAGEEFANKIINEANAKLREETFKAEVNGSTETANSVPDIKVKEEPKTEIKDEPSLAESKIEIKQEPDDDLKVSGIACVQVGERRKLERRRNMVFNASGPNSRALSARRDLKM</sequence>
<reference evidence="1" key="1">
    <citation type="journal article" date="2015" name="Insect Biochem. Mol. Biol.">
        <title>An insight into the sialome of the horse fly, Tabanus bromius.</title>
        <authorList>
            <person name="Ribeiro J.M."/>
            <person name="Kazimirova M."/>
            <person name="Takac P."/>
            <person name="Andersen J.F."/>
            <person name="Francischetti I.M."/>
        </authorList>
    </citation>
    <scope>NUCLEOTIDE SEQUENCE</scope>
</reference>
<proteinExistence type="evidence at transcript level"/>